<dbReference type="InterPro" id="IPR027417">
    <property type="entry name" value="P-loop_NTPase"/>
</dbReference>
<accession>A0A235F349</accession>
<evidence type="ECO:0000256" key="4">
    <source>
        <dbReference type="ARBA" id="ARBA00022840"/>
    </source>
</evidence>
<evidence type="ECO:0000256" key="5">
    <source>
        <dbReference type="ARBA" id="ARBA00022967"/>
    </source>
</evidence>
<dbReference type="Proteomes" id="UP000215181">
    <property type="component" value="Unassembled WGS sequence"/>
</dbReference>
<comment type="function">
    <text evidence="6">Part of the ABC transporter complex HmuTUV involved in hemin import. Responsible for energy coupling to the transport system.</text>
</comment>
<dbReference type="PROSITE" id="PS50893">
    <property type="entry name" value="ABC_TRANSPORTER_2"/>
    <property type="match status" value="1"/>
</dbReference>
<dbReference type="Gene3D" id="3.40.50.300">
    <property type="entry name" value="P-loop containing nucleotide triphosphate hydrolases"/>
    <property type="match status" value="1"/>
</dbReference>
<organism evidence="8 9">
    <name type="scientific">Thauera propionica</name>
    <dbReference type="NCBI Taxonomy" id="2019431"/>
    <lineage>
        <taxon>Bacteria</taxon>
        <taxon>Pseudomonadati</taxon>
        <taxon>Pseudomonadota</taxon>
        <taxon>Betaproteobacteria</taxon>
        <taxon>Rhodocyclales</taxon>
        <taxon>Zoogloeaceae</taxon>
        <taxon>Thauera</taxon>
    </lineage>
</organism>
<feature type="domain" description="ABC transporter" evidence="7">
    <location>
        <begin position="12"/>
        <end position="254"/>
    </location>
</feature>
<evidence type="ECO:0000313" key="9">
    <source>
        <dbReference type="Proteomes" id="UP000215181"/>
    </source>
</evidence>
<dbReference type="PANTHER" id="PTHR42794:SF1">
    <property type="entry name" value="HEMIN IMPORT ATP-BINDING PROTEIN HMUV"/>
    <property type="match status" value="1"/>
</dbReference>
<dbReference type="InterPro" id="IPR003439">
    <property type="entry name" value="ABC_transporter-like_ATP-bd"/>
</dbReference>
<evidence type="ECO:0000256" key="1">
    <source>
        <dbReference type="ARBA" id="ARBA00022448"/>
    </source>
</evidence>
<dbReference type="GO" id="GO:0016887">
    <property type="term" value="F:ATP hydrolysis activity"/>
    <property type="evidence" value="ECO:0007669"/>
    <property type="project" value="InterPro"/>
</dbReference>
<sequence length="269" mass="29255">MSATRTDAVPLLEAERLALQVGERWLCCEFSLSLAPGECLALLGPNGAGKTTLLHTLAGLREPSVGQVRLGGLPYAAWSPLEAARFRGLLPQQQPDHFAASVLETVLIGRHPHLGRWGWETTEDEAIARQALADVGLQGFETRDVLTLSGGERQRVAIATLLAQSPQLFLLDEPLNHLDLHYQIATLELFRTTVRGANAGKALRHGAVMVLHDINLAARYADHIILLDGRGGVKAGDRDTVLRADLLSQAFGHPLRRLESEGRVVFLPD</sequence>
<keyword evidence="9" id="KW-1185">Reference proteome</keyword>
<dbReference type="SMART" id="SM00382">
    <property type="entry name" value="AAA"/>
    <property type="match status" value="1"/>
</dbReference>
<dbReference type="PROSITE" id="PS00211">
    <property type="entry name" value="ABC_TRANSPORTER_1"/>
    <property type="match status" value="1"/>
</dbReference>
<keyword evidence="3" id="KW-0547">Nucleotide-binding</keyword>
<dbReference type="EMBL" id="NOIH01000002">
    <property type="protein sequence ID" value="OYD55684.1"/>
    <property type="molecule type" value="Genomic_DNA"/>
</dbReference>
<evidence type="ECO:0000256" key="6">
    <source>
        <dbReference type="ARBA" id="ARBA00037066"/>
    </source>
</evidence>
<name>A0A235F349_9RHOO</name>
<keyword evidence="2" id="KW-0472">Membrane</keyword>
<dbReference type="OrthoDB" id="5296765at2"/>
<gene>
    <name evidence="8" type="ORF">CGK74_00600</name>
</gene>
<comment type="caution">
    <text evidence="8">The sequence shown here is derived from an EMBL/GenBank/DDBJ whole genome shotgun (WGS) entry which is preliminary data.</text>
</comment>
<dbReference type="RefSeq" id="WP_094266494.1">
    <property type="nucleotide sequence ID" value="NZ_NOIH01000002.1"/>
</dbReference>
<dbReference type="PANTHER" id="PTHR42794">
    <property type="entry name" value="HEMIN IMPORT ATP-BINDING PROTEIN HMUV"/>
    <property type="match status" value="1"/>
</dbReference>
<keyword evidence="1" id="KW-0813">Transport</keyword>
<dbReference type="GO" id="GO:0005524">
    <property type="term" value="F:ATP binding"/>
    <property type="evidence" value="ECO:0007669"/>
    <property type="project" value="UniProtKB-KW"/>
</dbReference>
<dbReference type="Pfam" id="PF00005">
    <property type="entry name" value="ABC_tran"/>
    <property type="match status" value="1"/>
</dbReference>
<dbReference type="InterPro" id="IPR017871">
    <property type="entry name" value="ABC_transporter-like_CS"/>
</dbReference>
<keyword evidence="2" id="KW-1003">Cell membrane</keyword>
<evidence type="ECO:0000256" key="2">
    <source>
        <dbReference type="ARBA" id="ARBA00022475"/>
    </source>
</evidence>
<dbReference type="AlphaFoldDB" id="A0A235F349"/>
<dbReference type="CDD" id="cd03214">
    <property type="entry name" value="ABC_Iron-Siderophores_B12_Hemin"/>
    <property type="match status" value="1"/>
</dbReference>
<protein>
    <submittedName>
        <fullName evidence="8">ABC transporter ATP-binding protein</fullName>
    </submittedName>
</protein>
<evidence type="ECO:0000313" key="8">
    <source>
        <dbReference type="EMBL" id="OYD55684.1"/>
    </source>
</evidence>
<keyword evidence="5" id="KW-1278">Translocase</keyword>
<keyword evidence="4 8" id="KW-0067">ATP-binding</keyword>
<reference evidence="8 9" key="1">
    <citation type="submission" date="2017-07" db="EMBL/GenBank/DDBJ databases">
        <title>Thauera sp. KNDSS-Mac4 genome sequence and assembly.</title>
        <authorList>
            <person name="Mayilraj S."/>
        </authorList>
    </citation>
    <scope>NUCLEOTIDE SEQUENCE [LARGE SCALE GENOMIC DNA]</scope>
    <source>
        <strain evidence="8 9">KNDSS-Mac4</strain>
    </source>
</reference>
<evidence type="ECO:0000256" key="3">
    <source>
        <dbReference type="ARBA" id="ARBA00022741"/>
    </source>
</evidence>
<evidence type="ECO:0000259" key="7">
    <source>
        <dbReference type="PROSITE" id="PS50893"/>
    </source>
</evidence>
<dbReference type="InterPro" id="IPR003593">
    <property type="entry name" value="AAA+_ATPase"/>
</dbReference>
<dbReference type="SUPFAM" id="SSF52540">
    <property type="entry name" value="P-loop containing nucleoside triphosphate hydrolases"/>
    <property type="match status" value="1"/>
</dbReference>
<proteinExistence type="predicted"/>